<gene>
    <name evidence="3" type="primary">8231138</name>
    <name evidence="2" type="ORF">Phum_PHUM066790</name>
</gene>
<dbReference type="EMBL" id="DS235035">
    <property type="protein sequence ID" value="EEB10816.1"/>
    <property type="molecule type" value="Genomic_DNA"/>
</dbReference>
<dbReference type="EMBL" id="AAZO01000779">
    <property type="status" value="NOT_ANNOTATED_CDS"/>
    <property type="molecule type" value="Genomic_DNA"/>
</dbReference>
<dbReference type="KEGG" id="phu:Phum_PHUM066790"/>
<evidence type="ECO:0000256" key="1">
    <source>
        <dbReference type="SAM" id="MobiDB-lite"/>
    </source>
</evidence>
<feature type="compositionally biased region" description="Acidic residues" evidence="1">
    <location>
        <begin position="154"/>
        <end position="167"/>
    </location>
</feature>
<dbReference type="GeneID" id="8231138"/>
<keyword evidence="4" id="KW-1185">Reference proteome</keyword>
<reference evidence="3" key="3">
    <citation type="submission" date="2021-02" db="UniProtKB">
        <authorList>
            <consortium name="EnsemblMetazoa"/>
        </authorList>
    </citation>
    <scope>IDENTIFICATION</scope>
    <source>
        <strain evidence="3">USDA</strain>
    </source>
</reference>
<accession>E0VBR0</accession>
<feature type="region of interest" description="Disordered" evidence="1">
    <location>
        <begin position="99"/>
        <end position="118"/>
    </location>
</feature>
<reference evidence="2" key="2">
    <citation type="submission" date="2007-04" db="EMBL/GenBank/DDBJ databases">
        <title>The genome of the human body louse.</title>
        <authorList>
            <consortium name="The Human Body Louse Genome Consortium"/>
            <person name="Kirkness E."/>
            <person name="Walenz B."/>
            <person name="Hass B."/>
            <person name="Bruggner R."/>
            <person name="Strausberg R."/>
        </authorList>
    </citation>
    <scope>NUCLEOTIDE SEQUENCE</scope>
    <source>
        <strain evidence="2">USDA</strain>
    </source>
</reference>
<dbReference type="HOGENOM" id="CLU_1206057_0_0_1"/>
<reference evidence="2" key="1">
    <citation type="submission" date="2007-04" db="EMBL/GenBank/DDBJ databases">
        <title>Annotation of Pediculus humanus corporis strain USDA.</title>
        <authorList>
            <person name="Kirkness E."/>
            <person name="Hannick L."/>
            <person name="Hass B."/>
            <person name="Bruggner R."/>
            <person name="Lawson D."/>
            <person name="Bidwell S."/>
            <person name="Joardar V."/>
            <person name="Caler E."/>
            <person name="Walenz B."/>
            <person name="Inman J."/>
            <person name="Schobel S."/>
            <person name="Galinsky K."/>
            <person name="Amedeo P."/>
            <person name="Strausberg R."/>
        </authorList>
    </citation>
    <scope>NUCLEOTIDE SEQUENCE</scope>
    <source>
        <strain evidence="2">USDA</strain>
    </source>
</reference>
<feature type="compositionally biased region" description="Polar residues" evidence="1">
    <location>
        <begin position="195"/>
        <end position="207"/>
    </location>
</feature>
<evidence type="ECO:0000313" key="4">
    <source>
        <dbReference type="Proteomes" id="UP000009046"/>
    </source>
</evidence>
<dbReference type="InParanoid" id="E0VBR0"/>
<organism>
    <name type="scientific">Pediculus humanus subsp. corporis</name>
    <name type="common">Body louse</name>
    <dbReference type="NCBI Taxonomy" id="121224"/>
    <lineage>
        <taxon>Eukaryota</taxon>
        <taxon>Metazoa</taxon>
        <taxon>Ecdysozoa</taxon>
        <taxon>Arthropoda</taxon>
        <taxon>Hexapoda</taxon>
        <taxon>Insecta</taxon>
        <taxon>Pterygota</taxon>
        <taxon>Neoptera</taxon>
        <taxon>Paraneoptera</taxon>
        <taxon>Psocodea</taxon>
        <taxon>Troctomorpha</taxon>
        <taxon>Phthiraptera</taxon>
        <taxon>Anoplura</taxon>
        <taxon>Pediculidae</taxon>
        <taxon>Pediculus</taxon>
    </lineage>
</organism>
<protein>
    <submittedName>
        <fullName evidence="2 3">Uncharacterized protein</fullName>
    </submittedName>
</protein>
<dbReference type="VEuPathDB" id="VectorBase:PHUM066790"/>
<dbReference type="CTD" id="8231138"/>
<name>E0VBR0_PEDHC</name>
<proteinExistence type="predicted"/>
<dbReference type="AlphaFoldDB" id="E0VBR0"/>
<sequence length="230" mass="25671">MRSRPENLNYRYLVSVGLTDENGRNITNPYQESAKIQFSQISVLDNDNNVQLIDNNVESNTYFESLLDIYKRLSSHIKEKTKQCGTFDIMCLLKRTEEKKNDNSNAKPHGTVTKPSGGFIDIDNALDAGDETLSRKVRAVKGGGNARPISTMTNDDEDYMATEDSSGEIEGSGEIHGDHHHHSKVKHVEGGSDVQHYTTRPVTSGHTPGQPREYKHALNQNLKPFGEKIS</sequence>
<dbReference type="RefSeq" id="XP_002423554.1">
    <property type="nucleotide sequence ID" value="XM_002423509.1"/>
</dbReference>
<evidence type="ECO:0000313" key="3">
    <source>
        <dbReference type="EnsemblMetazoa" id="PHUM066790-PA"/>
    </source>
</evidence>
<dbReference type="EnsemblMetazoa" id="PHUM066790-RA">
    <property type="protein sequence ID" value="PHUM066790-PA"/>
    <property type="gene ID" value="PHUM066790"/>
</dbReference>
<feature type="region of interest" description="Disordered" evidence="1">
    <location>
        <begin position="142"/>
        <end position="214"/>
    </location>
</feature>
<evidence type="ECO:0000313" key="2">
    <source>
        <dbReference type="EMBL" id="EEB10816.1"/>
    </source>
</evidence>
<dbReference type="Proteomes" id="UP000009046">
    <property type="component" value="Unassembled WGS sequence"/>
</dbReference>